<evidence type="ECO:0000313" key="3">
    <source>
        <dbReference type="EMBL" id="MFD2569615.1"/>
    </source>
</evidence>
<feature type="region of interest" description="Disordered" evidence="1">
    <location>
        <begin position="53"/>
        <end position="73"/>
    </location>
</feature>
<dbReference type="EMBL" id="JBHULN010000001">
    <property type="protein sequence ID" value="MFD2569615.1"/>
    <property type="molecule type" value="Genomic_DNA"/>
</dbReference>
<evidence type="ECO:0000256" key="1">
    <source>
        <dbReference type="SAM" id="MobiDB-lite"/>
    </source>
</evidence>
<accession>A0ABW5LXW7</accession>
<comment type="caution">
    <text evidence="3">The sequence shown here is derived from an EMBL/GenBank/DDBJ whole genome shotgun (WGS) entry which is preliminary data.</text>
</comment>
<keyword evidence="4" id="KW-1185">Reference proteome</keyword>
<proteinExistence type="predicted"/>
<feature type="signal peptide" evidence="2">
    <location>
        <begin position="1"/>
        <end position="21"/>
    </location>
</feature>
<evidence type="ECO:0000256" key="2">
    <source>
        <dbReference type="SAM" id="SignalP"/>
    </source>
</evidence>
<protein>
    <submittedName>
        <fullName evidence="3">Carboxypeptidase-like regulatory domain-containing protein</fullName>
    </submittedName>
</protein>
<keyword evidence="2" id="KW-0732">Signal</keyword>
<organism evidence="3 4">
    <name type="scientific">Spirosoma soli</name>
    <dbReference type="NCBI Taxonomy" id="1770529"/>
    <lineage>
        <taxon>Bacteria</taxon>
        <taxon>Pseudomonadati</taxon>
        <taxon>Bacteroidota</taxon>
        <taxon>Cytophagia</taxon>
        <taxon>Cytophagales</taxon>
        <taxon>Cytophagaceae</taxon>
        <taxon>Spirosoma</taxon>
    </lineage>
</organism>
<sequence>MKKLSAILTFFVALSYSLVLAQTPVATLTGRVIDAKTGQALPFATVYINNSSRGTNADENGVYRLTNNYPSGE</sequence>
<name>A0ABW5LXW7_9BACT</name>
<reference evidence="4" key="1">
    <citation type="journal article" date="2019" name="Int. J. Syst. Evol. Microbiol.">
        <title>The Global Catalogue of Microorganisms (GCM) 10K type strain sequencing project: providing services to taxonomists for standard genome sequencing and annotation.</title>
        <authorList>
            <consortium name="The Broad Institute Genomics Platform"/>
            <consortium name="The Broad Institute Genome Sequencing Center for Infectious Disease"/>
            <person name="Wu L."/>
            <person name="Ma J."/>
        </authorList>
    </citation>
    <scope>NUCLEOTIDE SEQUENCE [LARGE SCALE GENOMIC DNA]</scope>
    <source>
        <strain evidence="4">KCTC 42805</strain>
    </source>
</reference>
<dbReference type="Proteomes" id="UP001597469">
    <property type="component" value="Unassembled WGS sequence"/>
</dbReference>
<evidence type="ECO:0000313" key="4">
    <source>
        <dbReference type="Proteomes" id="UP001597469"/>
    </source>
</evidence>
<dbReference type="InterPro" id="IPR013784">
    <property type="entry name" value="Carb-bd-like_fold"/>
</dbReference>
<dbReference type="SUPFAM" id="SSF49452">
    <property type="entry name" value="Starch-binding domain-like"/>
    <property type="match status" value="1"/>
</dbReference>
<gene>
    <name evidence="3" type="ORF">ACFSUS_03165</name>
</gene>
<dbReference type="Gene3D" id="2.60.40.1120">
    <property type="entry name" value="Carboxypeptidase-like, regulatory domain"/>
    <property type="match status" value="1"/>
</dbReference>
<feature type="chain" id="PRO_5045143992" evidence="2">
    <location>
        <begin position="22"/>
        <end position="73"/>
    </location>
</feature>
<dbReference type="RefSeq" id="WP_381518941.1">
    <property type="nucleotide sequence ID" value="NZ_JBHULN010000001.1"/>
</dbReference>
<dbReference type="Pfam" id="PF13715">
    <property type="entry name" value="CarbopepD_reg_2"/>
    <property type="match status" value="1"/>
</dbReference>